<dbReference type="OrthoDB" id="8113227at2759"/>
<keyword evidence="1" id="KW-0479">Metal-binding</keyword>
<dbReference type="AlphaFoldDB" id="A0A7L1GBH6"/>
<dbReference type="GO" id="GO:0008270">
    <property type="term" value="F:zinc ion binding"/>
    <property type="evidence" value="ECO:0007669"/>
    <property type="project" value="UniProtKB-KW"/>
</dbReference>
<protein>
    <submittedName>
        <fullName evidence="7">ZNF32 protein</fullName>
    </submittedName>
</protein>
<feature type="non-terminal residue" evidence="7">
    <location>
        <position position="56"/>
    </location>
</feature>
<dbReference type="PANTHER" id="PTHR14196:SF14">
    <property type="entry name" value="ZINC FINGER PROTEIN 721-LIKE"/>
    <property type="match status" value="1"/>
</dbReference>
<organism evidence="7 8">
    <name type="scientific">Indicator maculatus</name>
    <name type="common">spotted honeyguide</name>
    <dbReference type="NCBI Taxonomy" id="545262"/>
    <lineage>
        <taxon>Eukaryota</taxon>
        <taxon>Metazoa</taxon>
        <taxon>Chordata</taxon>
        <taxon>Craniata</taxon>
        <taxon>Vertebrata</taxon>
        <taxon>Euteleostomi</taxon>
        <taxon>Archelosauria</taxon>
        <taxon>Archosauria</taxon>
        <taxon>Dinosauria</taxon>
        <taxon>Saurischia</taxon>
        <taxon>Theropoda</taxon>
        <taxon>Coelurosauria</taxon>
        <taxon>Aves</taxon>
        <taxon>Neognathae</taxon>
        <taxon>Neoaves</taxon>
        <taxon>Telluraves</taxon>
        <taxon>Coraciimorphae</taxon>
        <taxon>Piciformes</taxon>
        <taxon>Indicatoridae</taxon>
        <taxon>Indicator</taxon>
    </lineage>
</organism>
<dbReference type="GO" id="GO:0000981">
    <property type="term" value="F:DNA-binding transcription factor activity, RNA polymerase II-specific"/>
    <property type="evidence" value="ECO:0007669"/>
    <property type="project" value="TreeGrafter"/>
</dbReference>
<reference evidence="7 8" key="1">
    <citation type="submission" date="2019-09" db="EMBL/GenBank/DDBJ databases">
        <title>Bird 10,000 Genomes (B10K) Project - Family phase.</title>
        <authorList>
            <person name="Zhang G."/>
        </authorList>
    </citation>
    <scope>NUCLEOTIDE SEQUENCE [LARGE SCALE GENOMIC DNA]</scope>
    <source>
        <strain evidence="7">B10K-DU-001-78</strain>
        <tissue evidence="7">Muscle</tissue>
    </source>
</reference>
<feature type="domain" description="C2H2-type" evidence="6">
    <location>
        <begin position="1"/>
        <end position="20"/>
    </location>
</feature>
<evidence type="ECO:0000313" key="8">
    <source>
        <dbReference type="Proteomes" id="UP000557230"/>
    </source>
</evidence>
<gene>
    <name evidence="7" type="primary">Znf32_0</name>
    <name evidence="7" type="ORF">INDMAC_R01456</name>
</gene>
<dbReference type="SMART" id="SM00355">
    <property type="entry name" value="ZnF_C2H2"/>
    <property type="match status" value="1"/>
</dbReference>
<feature type="domain" description="C2H2-type" evidence="6">
    <location>
        <begin position="21"/>
        <end position="48"/>
    </location>
</feature>
<dbReference type="InterPro" id="IPR036236">
    <property type="entry name" value="Znf_C2H2_sf"/>
</dbReference>
<dbReference type="FunFam" id="3.30.160.60:FF:002343">
    <property type="entry name" value="Zinc finger protein 33A"/>
    <property type="match status" value="1"/>
</dbReference>
<evidence type="ECO:0000256" key="5">
    <source>
        <dbReference type="PROSITE-ProRule" id="PRU00042"/>
    </source>
</evidence>
<evidence type="ECO:0000313" key="7">
    <source>
        <dbReference type="EMBL" id="NXN10399.1"/>
    </source>
</evidence>
<dbReference type="Proteomes" id="UP000557230">
    <property type="component" value="Unassembled WGS sequence"/>
</dbReference>
<comment type="caution">
    <text evidence="7">The sequence shown here is derived from an EMBL/GenBank/DDBJ whole genome shotgun (WGS) entry which is preliminary data.</text>
</comment>
<keyword evidence="3 5" id="KW-0863">Zinc-finger</keyword>
<dbReference type="SUPFAM" id="SSF57667">
    <property type="entry name" value="beta-beta-alpha zinc fingers"/>
    <property type="match status" value="1"/>
</dbReference>
<name>A0A7L1GBH6_9PICI</name>
<evidence type="ECO:0000256" key="3">
    <source>
        <dbReference type="ARBA" id="ARBA00022771"/>
    </source>
</evidence>
<dbReference type="EMBL" id="VXBD01004845">
    <property type="protein sequence ID" value="NXN10399.1"/>
    <property type="molecule type" value="Genomic_DNA"/>
</dbReference>
<feature type="non-terminal residue" evidence="7">
    <location>
        <position position="1"/>
    </location>
</feature>
<sequence length="56" mass="6347">SFKHSHKLACHQRIHTGEKPFGCTECGKSFRHKSSLVTHQRLHTGEKPFACLECGK</sequence>
<dbReference type="GO" id="GO:0005634">
    <property type="term" value="C:nucleus"/>
    <property type="evidence" value="ECO:0007669"/>
    <property type="project" value="TreeGrafter"/>
</dbReference>
<dbReference type="GO" id="GO:0000977">
    <property type="term" value="F:RNA polymerase II transcription regulatory region sequence-specific DNA binding"/>
    <property type="evidence" value="ECO:0007669"/>
    <property type="project" value="TreeGrafter"/>
</dbReference>
<evidence type="ECO:0000256" key="2">
    <source>
        <dbReference type="ARBA" id="ARBA00022737"/>
    </source>
</evidence>
<dbReference type="Gene3D" id="3.30.160.60">
    <property type="entry name" value="Classic Zinc Finger"/>
    <property type="match status" value="3"/>
</dbReference>
<keyword evidence="4" id="KW-0862">Zinc</keyword>
<accession>A0A7L1GBH6</accession>
<keyword evidence="8" id="KW-1185">Reference proteome</keyword>
<evidence type="ECO:0000259" key="6">
    <source>
        <dbReference type="PROSITE" id="PS50157"/>
    </source>
</evidence>
<dbReference type="InterPro" id="IPR050717">
    <property type="entry name" value="C2H2-ZF_Transcription_Reg"/>
</dbReference>
<keyword evidence="2" id="KW-0677">Repeat</keyword>
<dbReference type="Pfam" id="PF00096">
    <property type="entry name" value="zf-C2H2"/>
    <property type="match status" value="1"/>
</dbReference>
<evidence type="ECO:0000256" key="1">
    <source>
        <dbReference type="ARBA" id="ARBA00022723"/>
    </source>
</evidence>
<evidence type="ECO:0000256" key="4">
    <source>
        <dbReference type="ARBA" id="ARBA00022833"/>
    </source>
</evidence>
<dbReference type="PANTHER" id="PTHR14196">
    <property type="entry name" value="ODD-SKIPPED - RELATED"/>
    <property type="match status" value="1"/>
</dbReference>
<dbReference type="PROSITE" id="PS50157">
    <property type="entry name" value="ZINC_FINGER_C2H2_2"/>
    <property type="match status" value="2"/>
</dbReference>
<proteinExistence type="predicted"/>
<dbReference type="InterPro" id="IPR013087">
    <property type="entry name" value="Znf_C2H2_type"/>
</dbReference>
<dbReference type="PROSITE" id="PS00028">
    <property type="entry name" value="ZINC_FINGER_C2H2_1"/>
    <property type="match status" value="1"/>
</dbReference>